<proteinExistence type="predicted"/>
<dbReference type="PANTHER" id="PTHR39596">
    <property type="match status" value="1"/>
</dbReference>
<dbReference type="eggNOG" id="ENOG502RUGC">
    <property type="taxonomic scope" value="Eukaryota"/>
</dbReference>
<dbReference type="RefSeq" id="XP_014171189.1">
    <property type="nucleotide sequence ID" value="XM_014315714.1"/>
</dbReference>
<dbReference type="Proteomes" id="UP000007796">
    <property type="component" value="Unassembled WGS sequence"/>
</dbReference>
<evidence type="ECO:0008006" key="3">
    <source>
        <dbReference type="Google" id="ProtNLM"/>
    </source>
</evidence>
<dbReference type="GeneID" id="25981799"/>
<dbReference type="PANTHER" id="PTHR39596:SF3">
    <property type="entry name" value="HETEROKARYON INCOMPATIBILITY DOMAIN-CONTAINING PROTEIN"/>
    <property type="match status" value="1"/>
</dbReference>
<keyword evidence="2" id="KW-1185">Reference proteome</keyword>
<dbReference type="HOGENOM" id="CLU_436170_0_0_1"/>
<reference evidence="1 2" key="1">
    <citation type="journal article" date="2011" name="Proc. Natl. Acad. Sci. U.S.A.">
        <title>Genome and transcriptome analyses of the mountain pine beetle-fungal symbiont Grosmannia clavigera, a lodgepole pine pathogen.</title>
        <authorList>
            <person name="DiGuistini S."/>
            <person name="Wang Y."/>
            <person name="Liao N.Y."/>
            <person name="Taylor G."/>
            <person name="Tanguay P."/>
            <person name="Feau N."/>
            <person name="Henrissat B."/>
            <person name="Chan S.K."/>
            <person name="Hesse-Orce U."/>
            <person name="Alamouti S.M."/>
            <person name="Tsui C.K.M."/>
            <person name="Docking R.T."/>
            <person name="Levasseur A."/>
            <person name="Haridas S."/>
            <person name="Robertson G."/>
            <person name="Birol I."/>
            <person name="Holt R.A."/>
            <person name="Marra M.A."/>
            <person name="Hamelin R.C."/>
            <person name="Hirst M."/>
            <person name="Jones S.J.M."/>
            <person name="Bohlmann J."/>
            <person name="Breuil C."/>
        </authorList>
    </citation>
    <scope>NUCLEOTIDE SEQUENCE [LARGE SCALE GENOMIC DNA]</scope>
    <source>
        <strain evidence="2">kw1407 / UAMH 11150</strain>
    </source>
</reference>
<protein>
    <recommendedName>
        <fullName evidence="3">Heterokaryon incompatibility domain-containing protein</fullName>
    </recommendedName>
</protein>
<dbReference type="InParanoid" id="F0XKQ1"/>
<name>F0XKQ1_GROCL</name>
<organism evidence="2">
    <name type="scientific">Grosmannia clavigera (strain kw1407 / UAMH 11150)</name>
    <name type="common">Blue stain fungus</name>
    <name type="synonym">Graphiocladiella clavigera</name>
    <dbReference type="NCBI Taxonomy" id="655863"/>
    <lineage>
        <taxon>Eukaryota</taxon>
        <taxon>Fungi</taxon>
        <taxon>Dikarya</taxon>
        <taxon>Ascomycota</taxon>
        <taxon>Pezizomycotina</taxon>
        <taxon>Sordariomycetes</taxon>
        <taxon>Sordariomycetidae</taxon>
        <taxon>Ophiostomatales</taxon>
        <taxon>Ophiostomataceae</taxon>
        <taxon>Leptographium</taxon>
    </lineage>
</organism>
<gene>
    <name evidence="1" type="ORF">CMQ_8173</name>
</gene>
<evidence type="ECO:0000313" key="2">
    <source>
        <dbReference type="Proteomes" id="UP000007796"/>
    </source>
</evidence>
<evidence type="ECO:0000313" key="1">
    <source>
        <dbReference type="EMBL" id="EFX01707.1"/>
    </source>
</evidence>
<dbReference type="OrthoDB" id="2426273at2759"/>
<dbReference type="AlphaFoldDB" id="F0XKQ1"/>
<sequence>MEHLSPVGASHINIPYLGTEWFEAGCLRDCSELENFKGYLHRKNWVLDRTTARLVFGNRGPDEIAEFLQTAFYFGCLISVFRTVQIPIQTSDFLENCSKTGKIFVRTTRLQALIGAWIAFEESAPTMKTSSKFDREQTISEMLNYTSYFLTLFSEKSQDMSEPHKSQMHLIELSIMALGSLVNKLYKEPHRSSNHDMLPATIHQSDDDDDDNDMVPFWIDTLCVPSWDKDLRRKAIENMGNICRRADRVLVLDAHLLCLPRSADIVESLYFQLADGAESFYDTNYVELQRFDPRLPEILCSPLRSLCARELEAFYRYDEGKAAYRGSGSEGDGDGDDLPARMRSCAKYLGSRHTSRSADEPLCVATILGLNPGKLLETSDRVKRMARFYDLVGLFDPRIIFHEHPRLPEEGHRWAPSFFLQQTPDIITLRENSFLDLPPVSIIPLGGGLPVQLAGFDISGLPETATLCQAGRSPIYFRPETPVPVPLQQWSWAQKTVWFSCAYTLELLPDADGKMPNIGDCSKKKEQYAAILPGFLHPDYLPAIGVLGLIVADGNGTREESKLNKKDWTKGSGRPGNQISAHLVPWRISVDYVCRVRVSLPPAEAIPQDMSFVTGKAFGWDQSWCIR</sequence>
<accession>F0XKQ1</accession>
<dbReference type="EMBL" id="GL629788">
    <property type="protein sequence ID" value="EFX01707.1"/>
    <property type="molecule type" value="Genomic_DNA"/>
</dbReference>